<comment type="caution">
    <text evidence="1">The sequence shown here is derived from an EMBL/GenBank/DDBJ whole genome shotgun (WGS) entry which is preliminary data.</text>
</comment>
<feature type="non-terminal residue" evidence="1">
    <location>
        <position position="1"/>
    </location>
</feature>
<gene>
    <name evidence="1" type="ORF">CTRU02_210376</name>
</gene>
<dbReference type="EMBL" id="VUJX02000007">
    <property type="protein sequence ID" value="KAL0933577.1"/>
    <property type="molecule type" value="Genomic_DNA"/>
</dbReference>
<evidence type="ECO:0000313" key="1">
    <source>
        <dbReference type="EMBL" id="KAL0933577.1"/>
    </source>
</evidence>
<sequence length="37" mass="3972">SLVDSIDSLLIGPLQESTESLVDSVDSVLISRLSRDL</sequence>
<evidence type="ECO:0000313" key="2">
    <source>
        <dbReference type="Proteomes" id="UP000805649"/>
    </source>
</evidence>
<proteinExistence type="predicted"/>
<protein>
    <submittedName>
        <fullName evidence="1">Uncharacterized protein</fullName>
    </submittedName>
</protein>
<dbReference type="Proteomes" id="UP000805649">
    <property type="component" value="Unassembled WGS sequence"/>
</dbReference>
<reference evidence="1 2" key="1">
    <citation type="journal article" date="2020" name="Phytopathology">
        <title>Genome Sequence Resources of Colletotrichum truncatum, C. plurivorum, C. musicola, and C. sojae: Four Species Pathogenic to Soybean (Glycine max).</title>
        <authorList>
            <person name="Rogerio F."/>
            <person name="Boufleur T.R."/>
            <person name="Ciampi-Guillardi M."/>
            <person name="Sukno S.A."/>
            <person name="Thon M.R."/>
            <person name="Massola Junior N.S."/>
            <person name="Baroncelli R."/>
        </authorList>
    </citation>
    <scope>NUCLEOTIDE SEQUENCE [LARGE SCALE GENOMIC DNA]</scope>
    <source>
        <strain evidence="1 2">CMES1059</strain>
    </source>
</reference>
<organism evidence="1 2">
    <name type="scientific">Colletotrichum truncatum</name>
    <name type="common">Anthracnose fungus</name>
    <name type="synonym">Colletotrichum capsici</name>
    <dbReference type="NCBI Taxonomy" id="5467"/>
    <lineage>
        <taxon>Eukaryota</taxon>
        <taxon>Fungi</taxon>
        <taxon>Dikarya</taxon>
        <taxon>Ascomycota</taxon>
        <taxon>Pezizomycotina</taxon>
        <taxon>Sordariomycetes</taxon>
        <taxon>Hypocreomycetidae</taxon>
        <taxon>Glomerellales</taxon>
        <taxon>Glomerellaceae</taxon>
        <taxon>Colletotrichum</taxon>
        <taxon>Colletotrichum truncatum species complex</taxon>
    </lineage>
</organism>
<name>A0ACC3YP37_COLTU</name>
<keyword evidence="2" id="KW-1185">Reference proteome</keyword>
<accession>A0ACC3YP37</accession>